<proteinExistence type="predicted"/>
<feature type="transmembrane region" description="Helical" evidence="2">
    <location>
        <begin position="121"/>
        <end position="144"/>
    </location>
</feature>
<reference evidence="3" key="1">
    <citation type="submission" date="2020-10" db="EMBL/GenBank/DDBJ databases">
        <title>Unveiling of a novel bifunctional photoreceptor, Dualchrome1, isolated from a cosmopolitan green alga.</title>
        <authorList>
            <person name="Suzuki S."/>
            <person name="Kawachi M."/>
        </authorList>
    </citation>
    <scope>NUCLEOTIDE SEQUENCE</scope>
    <source>
        <strain evidence="3">NIES 2893</strain>
    </source>
</reference>
<protein>
    <submittedName>
        <fullName evidence="3">Uncharacterized protein</fullName>
    </submittedName>
</protein>
<dbReference type="EMBL" id="BNJQ01000016">
    <property type="protein sequence ID" value="GHP07377.1"/>
    <property type="molecule type" value="Genomic_DNA"/>
</dbReference>
<evidence type="ECO:0000313" key="3">
    <source>
        <dbReference type="EMBL" id="GHP07377.1"/>
    </source>
</evidence>
<evidence type="ECO:0000256" key="1">
    <source>
        <dbReference type="SAM" id="MobiDB-lite"/>
    </source>
</evidence>
<evidence type="ECO:0000256" key="2">
    <source>
        <dbReference type="SAM" id="Phobius"/>
    </source>
</evidence>
<dbReference type="InterPro" id="IPR022051">
    <property type="entry name" value="DUF3611"/>
</dbReference>
<feature type="transmembrane region" description="Helical" evidence="2">
    <location>
        <begin position="156"/>
        <end position="177"/>
    </location>
</feature>
<feature type="transmembrane region" description="Helical" evidence="2">
    <location>
        <begin position="266"/>
        <end position="283"/>
    </location>
</feature>
<name>A0A830HQX4_9CHLO</name>
<dbReference type="OrthoDB" id="5900at2759"/>
<sequence>MSLALRPRLLRRHAAAAALRHGRASPSTSRTSQLVGGNGGFPSSRASYLAPPSDSAPLGLGLSSIDRAARSSPSCRRRRSQHSGPVVVAQASSSTPGSADKPMPEEEQRKIARAGARLRKLAYFSLWCQLVLSVISAIILVFALAVPGTGKSNSTLLFTFSGLVMSFISTFWTLGYARLGRRLRQGALEGNPPRKADVVRTLAAGAFLNLTGMGSALLGLLSTTGVLMAKSLSNMGNPFAGATAGGYNPVLPLDVFMVQATSNTLFAHYIGLAFSLWLLRYVSRLGGVEASSKMA</sequence>
<feature type="region of interest" description="Disordered" evidence="1">
    <location>
        <begin position="16"/>
        <end position="37"/>
    </location>
</feature>
<dbReference type="Pfam" id="PF12263">
    <property type="entry name" value="DUF3611"/>
    <property type="match status" value="1"/>
</dbReference>
<keyword evidence="2" id="KW-1133">Transmembrane helix</keyword>
<dbReference type="PANTHER" id="PTHR34548:SF2">
    <property type="entry name" value="PROTEIN TIC 21, CHLOROPLASTIC"/>
    <property type="match status" value="1"/>
</dbReference>
<keyword evidence="2" id="KW-0472">Membrane</keyword>
<organism evidence="3 4">
    <name type="scientific">Pycnococcus provasolii</name>
    <dbReference type="NCBI Taxonomy" id="41880"/>
    <lineage>
        <taxon>Eukaryota</taxon>
        <taxon>Viridiplantae</taxon>
        <taxon>Chlorophyta</taxon>
        <taxon>Pseudoscourfieldiophyceae</taxon>
        <taxon>Pseudoscourfieldiales</taxon>
        <taxon>Pycnococcaceae</taxon>
        <taxon>Pycnococcus</taxon>
    </lineage>
</organism>
<keyword evidence="2" id="KW-0812">Transmembrane</keyword>
<feature type="transmembrane region" description="Helical" evidence="2">
    <location>
        <begin position="198"/>
        <end position="221"/>
    </location>
</feature>
<feature type="compositionally biased region" description="Polar residues" evidence="1">
    <location>
        <begin position="25"/>
        <end position="35"/>
    </location>
</feature>
<evidence type="ECO:0000313" key="4">
    <source>
        <dbReference type="Proteomes" id="UP000660262"/>
    </source>
</evidence>
<gene>
    <name evidence="3" type="ORF">PPROV_000611900</name>
</gene>
<feature type="region of interest" description="Disordered" evidence="1">
    <location>
        <begin position="71"/>
        <end position="108"/>
    </location>
</feature>
<accession>A0A830HQX4</accession>
<dbReference type="Proteomes" id="UP000660262">
    <property type="component" value="Unassembled WGS sequence"/>
</dbReference>
<comment type="caution">
    <text evidence="3">The sequence shown here is derived from an EMBL/GenBank/DDBJ whole genome shotgun (WGS) entry which is preliminary data.</text>
</comment>
<dbReference type="PANTHER" id="PTHR34548">
    <property type="entry name" value="PROTEIN TIC 21, CHLOROPLASTIC"/>
    <property type="match status" value="1"/>
</dbReference>
<keyword evidence="4" id="KW-1185">Reference proteome</keyword>
<dbReference type="AlphaFoldDB" id="A0A830HQX4"/>